<feature type="chain" id="PRO_5024467330" evidence="1">
    <location>
        <begin position="21"/>
        <end position="251"/>
    </location>
</feature>
<dbReference type="KEGG" id="dalk:DSCA_17440"/>
<dbReference type="EMBL" id="AP021874">
    <property type="protein sequence ID" value="BBO67814.1"/>
    <property type="molecule type" value="Genomic_DNA"/>
</dbReference>
<feature type="signal peptide" evidence="1">
    <location>
        <begin position="1"/>
        <end position="20"/>
    </location>
</feature>
<dbReference type="SUPFAM" id="SSF53850">
    <property type="entry name" value="Periplasmic binding protein-like II"/>
    <property type="match status" value="1"/>
</dbReference>
<sequence>MKTIGLVAAILLLTPNSAFADEPLRIGDFYKMVLSTPQRTGLLNLVIQEAFSRVGKKVDFVQLPPGRSIILANDGLIDGDISRVSDIHKITNYKFPNIVKVPEKLFDAYYVGFSKNSDIKLNGWKSLNPYSIGIVTGFKIMEMNTKGVKNLTKVENPILLFTLLQKDRVEIIVYDRFIGYGVLKQMKMKGVKALLPPLATRAFFLYLHKKHSRLIPQLAAVMAEMKADGTYEGIYNKTIRPLIEEVEGWSK</sequence>
<reference evidence="2 3" key="1">
    <citation type="submission" date="2019-11" db="EMBL/GenBank/DDBJ databases">
        <title>Comparative genomics of hydrocarbon-degrading Desulfosarcina strains.</title>
        <authorList>
            <person name="Watanabe M."/>
            <person name="Kojima H."/>
            <person name="Fukui M."/>
        </authorList>
    </citation>
    <scope>NUCLEOTIDE SEQUENCE [LARGE SCALE GENOMIC DNA]</scope>
    <source>
        <strain evidence="2 3">PL12</strain>
    </source>
</reference>
<dbReference type="AlphaFoldDB" id="A0A5K7YN90"/>
<keyword evidence="1" id="KW-0732">Signal</keyword>
<evidence type="ECO:0000313" key="3">
    <source>
        <dbReference type="Proteomes" id="UP000427906"/>
    </source>
</evidence>
<proteinExistence type="predicted"/>
<keyword evidence="3" id="KW-1185">Reference proteome</keyword>
<evidence type="ECO:0000313" key="2">
    <source>
        <dbReference type="EMBL" id="BBO67814.1"/>
    </source>
</evidence>
<protein>
    <submittedName>
        <fullName evidence="2">Uncharacterized protein</fullName>
    </submittedName>
</protein>
<dbReference type="Proteomes" id="UP000427906">
    <property type="component" value="Chromosome"/>
</dbReference>
<accession>A0A5K7YN90</accession>
<dbReference type="RefSeq" id="WP_155316034.1">
    <property type="nucleotide sequence ID" value="NZ_AP021874.1"/>
</dbReference>
<name>A0A5K7YN90_9BACT</name>
<dbReference type="OrthoDB" id="5418872at2"/>
<dbReference type="Gene3D" id="3.40.190.10">
    <property type="entry name" value="Periplasmic binding protein-like II"/>
    <property type="match status" value="2"/>
</dbReference>
<gene>
    <name evidence="2" type="ORF">DSCA_17440</name>
</gene>
<evidence type="ECO:0000256" key="1">
    <source>
        <dbReference type="SAM" id="SignalP"/>
    </source>
</evidence>
<organism evidence="2 3">
    <name type="scientific">Desulfosarcina alkanivorans</name>
    <dbReference type="NCBI Taxonomy" id="571177"/>
    <lineage>
        <taxon>Bacteria</taxon>
        <taxon>Pseudomonadati</taxon>
        <taxon>Thermodesulfobacteriota</taxon>
        <taxon>Desulfobacteria</taxon>
        <taxon>Desulfobacterales</taxon>
        <taxon>Desulfosarcinaceae</taxon>
        <taxon>Desulfosarcina</taxon>
    </lineage>
</organism>